<dbReference type="InterPro" id="IPR008969">
    <property type="entry name" value="CarboxyPept-like_regulatory"/>
</dbReference>
<evidence type="ECO:0000256" key="1">
    <source>
        <dbReference type="SAM" id="SignalP"/>
    </source>
</evidence>
<dbReference type="SUPFAM" id="SSF48239">
    <property type="entry name" value="Terpenoid cyclases/Protein prenyltransferases"/>
    <property type="match status" value="1"/>
</dbReference>
<dbReference type="Pfam" id="PF17973">
    <property type="entry name" value="bMG10"/>
    <property type="match status" value="1"/>
</dbReference>
<keyword evidence="4" id="KW-1185">Reference proteome</keyword>
<reference evidence="3" key="1">
    <citation type="submission" date="2021-10" db="EMBL/GenBank/DDBJ databases">
        <authorList>
            <person name="Dean J.D."/>
            <person name="Kim M.K."/>
            <person name="Newey C.N."/>
            <person name="Stoker T.S."/>
            <person name="Thompson D.W."/>
            <person name="Grose J.H."/>
        </authorList>
    </citation>
    <scope>NUCLEOTIDE SEQUENCE</scope>
    <source>
        <strain evidence="3">BT178</strain>
    </source>
</reference>
<dbReference type="InterPro" id="IPR008930">
    <property type="entry name" value="Terpenoid_cyclase/PrenylTrfase"/>
</dbReference>
<dbReference type="InterPro" id="IPR041246">
    <property type="entry name" value="Bact_MG10"/>
</dbReference>
<dbReference type="PANTHER" id="PTHR40094:SF1">
    <property type="entry name" value="UBIQUITIN DOMAIN-CONTAINING PROTEIN"/>
    <property type="match status" value="1"/>
</dbReference>
<feature type="signal peptide" evidence="1">
    <location>
        <begin position="1"/>
        <end position="19"/>
    </location>
</feature>
<evidence type="ECO:0000313" key="3">
    <source>
        <dbReference type="EMBL" id="MCB2410824.1"/>
    </source>
</evidence>
<gene>
    <name evidence="3" type="ORF">LGH74_22745</name>
</gene>
<organism evidence="3 4">
    <name type="scientific">Hymenobacter lucidus</name>
    <dbReference type="NCBI Taxonomy" id="2880930"/>
    <lineage>
        <taxon>Bacteria</taxon>
        <taxon>Pseudomonadati</taxon>
        <taxon>Bacteroidota</taxon>
        <taxon>Cytophagia</taxon>
        <taxon>Cytophagales</taxon>
        <taxon>Hymenobacteraceae</taxon>
        <taxon>Hymenobacter</taxon>
    </lineage>
</organism>
<dbReference type="SUPFAM" id="SSF56935">
    <property type="entry name" value="Porins"/>
    <property type="match status" value="1"/>
</dbReference>
<dbReference type="SUPFAM" id="SSF49464">
    <property type="entry name" value="Carboxypeptidase regulatory domain-like"/>
    <property type="match status" value="1"/>
</dbReference>
<protein>
    <submittedName>
        <fullName evidence="3">Carboxypeptidase-like regulatory domain-containing protein</fullName>
    </submittedName>
</protein>
<dbReference type="RefSeq" id="WP_226180099.1">
    <property type="nucleotide sequence ID" value="NZ_JAJADR010000011.1"/>
</dbReference>
<dbReference type="EMBL" id="JAJADR010000011">
    <property type="protein sequence ID" value="MCB2410824.1"/>
    <property type="molecule type" value="Genomic_DNA"/>
</dbReference>
<dbReference type="Pfam" id="PF13715">
    <property type="entry name" value="CarbopepD_reg_2"/>
    <property type="match status" value="1"/>
</dbReference>
<dbReference type="InterPro" id="IPR037066">
    <property type="entry name" value="Plug_dom_sf"/>
</dbReference>
<comment type="caution">
    <text evidence="3">The sequence shown here is derived from an EMBL/GenBank/DDBJ whole genome shotgun (WGS) entry which is preliminary data.</text>
</comment>
<keyword evidence="1" id="KW-0732">Signal</keyword>
<dbReference type="InterPro" id="IPR001599">
    <property type="entry name" value="Macroglobln_a2"/>
</dbReference>
<dbReference type="Proteomes" id="UP001165296">
    <property type="component" value="Unassembled WGS sequence"/>
</dbReference>
<proteinExistence type="predicted"/>
<sequence>MRPLLLLILALGLAFSAAAQQRLTKARQRSYLTKVFRLTDTQARHLYEKGLQAARPEFFTQPADSFPAAEETSQGLSRPLPPGYYLVAHTEGPQLVYWLRSETDRQLTVIDNQVDLTLVVRDSLGRLLDDAQVNLARRPVPYDAATHTYRLAKAGRAGLVAVTHAGRTTFHHLDKNFPYQNQQSGWRRAINMSRRVAFGFPLGYFTNPIWNLGRDLKNASYVSTGPVGLVRSIFREDVRDERQSHRENTAERRGASYVALSKPKYRPSADTLRFKARVLGRPKGRPSRQQLTLWLGGGQGQPEKKIARLRPLRPGSYQYELPLTDTLGLRPDTRVGFRLADRRGRTRASSYFQLEDYELKSTRYTLRAAEKEPRYGQPQALFLRGTDSNDLNLLDARVQLSITPAAGPESFAGRQVFLPDTLWTRRQALDAVGETRLDVPPALFPAADFRYAVRATFLNSDNERRTESLTLPHRLDAGQLSLELVADSVRLSYTHLGKKITHKAILCINILSVRRDTALVTQMVTLPLTLPIDVRASSYTLTDAAGHAARLPLDAANGGLALRSDRTRDSIFLSVENPRRLSFWYFVYRGNTLVERGYGPQWKLETAAPGPEPWAVSLHYLWGGQLRTAEYTVALPRRQLVVRTEQPEVAYPGQKIQLKFTVTDGGGRPVPNADLTAYAYTSKFGQAQPAQQVPSFEPAVRGRVSRRRFALRAGFENGRAEPAYQLLQWQQWRHRLGLDSLQFYKFLYPEYGAFYEYQPAPGGLTQLAPFVVDSGRVQPAVAVYVDGLPVYVHAVNQNEPYAFVTEPGPHTISIRTTNRLVTLRGVQLRHLHKLTLSIDVNQPCTELTVEKRPTWLSPAEELTLSRSLLAIDTYFGAPGSLRQGNLLRPLNSNLNGRYSLNGPFRPDSVLLRRADGLRRRFLFEPLYRYDFAPGLLKMTSMEAGRFGNLSSADYFRVLPFDNFALTEAALLARNQPASTYWAPTPRQPVFNTPQQTLAGQGRLEVRLPAAKPNTYFPAAAYLLLTRPDQPKFQRLQRGLAVVHALPVGRYRVAVLLTDSTALAPAAEAIVRADGTTYFQLNDPDRQPAGTLSRRLLRLVRTFIPKDPLTPEAELKQAQRKITVVEYGSPQPGWRSISGQITDRSTGEGLPGVTVLVKGTNVGVATNADGSYTLQVPPAATTLQISSIGYIREERELNRDEINVALAADTKQLSEVVVTGFGAQQTRRSLGNSVATVTALQGRVAGVSITKGQPGGAITIRGMAALPVSSQPLIILDGLPFNGRLEDLAPADIAAAKVLKGEAATGVYGARAINGVLFITTKAKGPTDDPIGRDPRLALRRNFSDYAWWRPTLVTDARGQASTTVTLPDDVTGWDTFVLGSDHHGRTGAATSLLRSFKALLAELAVPRFLIEGDQAQVLGKTLNYRPDTVQVNTSFSVAGQPVRRQSHRVISSALDTLTITAPTGPDSVLVGFGLQQTGSGYADGEQRPIPVLPAGTRERVGTFAILTANDTTLTLPFDPSLGPVTVRLESDALPVLLSEIQHLQAYAYLCNEQAASKLKALLLEEQIRRVQNQQFRGARSINFLIRKLQDGRHQPEGLWGTWAKSEVSPWATTHVLEALLAAEKAGYKVRFDRDKVQKYLLQELDHGFAKVPAAALPLQRWYYQSDDDRIRLLHLLHQLGVATDYRTYADRLARARPGRQPLDRYLALAELRQQLGLPYQLDTLRRYRLSTQLGGVFYADTLHTGSYYRYLLRSGVGTTLLAYRLLRAQGGHAPELARIRSYLLNLRRTDYWNSTYEAAQILETIGPDLLATGQAATLAKVQLSGGATQEISTFPQQLTLPAGTAPLSLRKQGLLPVYATAYQTRWNPLPTATAVPFTVKTTLAGQTGQQVSLRAGQPAELVVTVDVRAEARYVLLEVPIPAGCSYGEPQPGNYFEVHREYLRHQAGIFIDRLPVGLHTFRVALQPRYRGRYTLNPAKAELMYFPTRFGRSASKQVRVE</sequence>
<dbReference type="InterPro" id="IPR051802">
    <property type="entry name" value="YfhM-like"/>
</dbReference>
<dbReference type="Gene3D" id="1.50.10.20">
    <property type="match status" value="1"/>
</dbReference>
<dbReference type="PANTHER" id="PTHR40094">
    <property type="entry name" value="ALPHA-2-MACROGLOBULIN HOMOLOG"/>
    <property type="match status" value="1"/>
</dbReference>
<accession>A0ABS8AYF0</accession>
<dbReference type="Gene3D" id="2.60.40.1120">
    <property type="entry name" value="Carboxypeptidase-like, regulatory domain"/>
    <property type="match status" value="1"/>
</dbReference>
<evidence type="ECO:0000259" key="2">
    <source>
        <dbReference type="SMART" id="SM01360"/>
    </source>
</evidence>
<dbReference type="SMART" id="SM01360">
    <property type="entry name" value="A2M"/>
    <property type="match status" value="1"/>
</dbReference>
<dbReference type="Gene3D" id="2.170.130.10">
    <property type="entry name" value="TonB-dependent receptor, plug domain"/>
    <property type="match status" value="1"/>
</dbReference>
<name>A0ABS8AYF0_9BACT</name>
<feature type="chain" id="PRO_5045719068" evidence="1">
    <location>
        <begin position="20"/>
        <end position="1999"/>
    </location>
</feature>
<dbReference type="Pfam" id="PF00207">
    <property type="entry name" value="A2M"/>
    <property type="match status" value="1"/>
</dbReference>
<evidence type="ECO:0000313" key="4">
    <source>
        <dbReference type="Proteomes" id="UP001165296"/>
    </source>
</evidence>
<feature type="domain" description="Alpha-2-macroglobulin" evidence="2">
    <location>
        <begin position="1346"/>
        <end position="1435"/>
    </location>
</feature>